<evidence type="ECO:0000313" key="4">
    <source>
        <dbReference type="Proteomes" id="UP000326924"/>
    </source>
</evidence>
<feature type="coiled-coil region" evidence="1">
    <location>
        <begin position="185"/>
        <end position="212"/>
    </location>
</feature>
<dbReference type="PANTHER" id="PTHR41390:SF1">
    <property type="entry name" value="NADH-UBIQUINONE OXIDOREDUCTASE 213 KDA SUBUNIT"/>
    <property type="match status" value="1"/>
</dbReference>
<dbReference type="EMBL" id="VXIS01000162">
    <property type="protein sequence ID" value="KAA8899768.1"/>
    <property type="molecule type" value="Genomic_DNA"/>
</dbReference>
<proteinExistence type="predicted"/>
<reference evidence="3 4" key="1">
    <citation type="submission" date="2019-09" db="EMBL/GenBank/DDBJ databases">
        <title>Draft genome of the ectomycorrhizal ascomycete Sphaerosporella brunnea.</title>
        <authorList>
            <consortium name="DOE Joint Genome Institute"/>
            <person name="Benucci G.M."/>
            <person name="Marozzi G."/>
            <person name="Antonielli L."/>
            <person name="Sanchez S."/>
            <person name="Marco P."/>
            <person name="Wang X."/>
            <person name="Falini L.B."/>
            <person name="Barry K."/>
            <person name="Haridas S."/>
            <person name="Lipzen A."/>
            <person name="Labutti K."/>
            <person name="Grigoriev I.V."/>
            <person name="Murat C."/>
            <person name="Martin F."/>
            <person name="Albertini E."/>
            <person name="Donnini D."/>
            <person name="Bonito G."/>
        </authorList>
    </citation>
    <scope>NUCLEOTIDE SEQUENCE [LARGE SCALE GENOMIC DNA]</scope>
    <source>
        <strain evidence="3 4">Sb_GMNB300</strain>
    </source>
</reference>
<keyword evidence="2" id="KW-0812">Transmembrane</keyword>
<keyword evidence="2" id="KW-1133">Transmembrane helix</keyword>
<dbReference type="OrthoDB" id="5565730at2759"/>
<dbReference type="InParanoid" id="A0A5J5ER00"/>
<dbReference type="Proteomes" id="UP000326924">
    <property type="component" value="Unassembled WGS sequence"/>
</dbReference>
<evidence type="ECO:0000256" key="2">
    <source>
        <dbReference type="SAM" id="Phobius"/>
    </source>
</evidence>
<evidence type="ECO:0000256" key="1">
    <source>
        <dbReference type="SAM" id="Coils"/>
    </source>
</evidence>
<keyword evidence="4" id="KW-1185">Reference proteome</keyword>
<protein>
    <recommendedName>
        <fullName evidence="5">Tim17/Tim22/Tim23/Pmp24 family-domain-containing protein</fullName>
    </recommendedName>
</protein>
<organism evidence="3 4">
    <name type="scientific">Sphaerosporella brunnea</name>
    <dbReference type="NCBI Taxonomy" id="1250544"/>
    <lineage>
        <taxon>Eukaryota</taxon>
        <taxon>Fungi</taxon>
        <taxon>Dikarya</taxon>
        <taxon>Ascomycota</taxon>
        <taxon>Pezizomycotina</taxon>
        <taxon>Pezizomycetes</taxon>
        <taxon>Pezizales</taxon>
        <taxon>Pyronemataceae</taxon>
        <taxon>Sphaerosporella</taxon>
    </lineage>
</organism>
<gene>
    <name evidence="3" type="ORF">FN846DRAFT_959998</name>
</gene>
<name>A0A5J5ER00_9PEZI</name>
<keyword evidence="1" id="KW-0175">Coiled coil</keyword>
<dbReference type="AlphaFoldDB" id="A0A5J5ER00"/>
<evidence type="ECO:0008006" key="5">
    <source>
        <dbReference type="Google" id="ProtNLM"/>
    </source>
</evidence>
<comment type="caution">
    <text evidence="3">The sequence shown here is derived from an EMBL/GenBank/DDBJ whole genome shotgun (WGS) entry which is preliminary data.</text>
</comment>
<keyword evidence="2" id="KW-0472">Membrane</keyword>
<feature type="transmembrane region" description="Helical" evidence="2">
    <location>
        <begin position="20"/>
        <end position="41"/>
    </location>
</feature>
<dbReference type="PANTHER" id="PTHR41390">
    <property type="entry name" value="CHROMOSOME 7, WHOLE GENOME SHOTGUN SEQUENCE"/>
    <property type="match status" value="1"/>
</dbReference>
<sequence>MQNPSPTPPSSRAEPILLPALKVGVVTGCSGFFFGGIAAVVRSTPTIGLFALGTGINCFALGSTYTAVRLIMFRALHDPYMKGSTIDFTPKDKVYISSASGSLTGAMLGFLLRGRSNVIPGAIFWGLMGMGGQYAYNAADARHTEEMLEPQVERSNFLDRAFASKWNPVKKLTDEEYVSMLRSKLLAVEAELAITNEEIEKLEKSQRRNSEQQ</sequence>
<accession>A0A5J5ER00</accession>
<feature type="transmembrane region" description="Helical" evidence="2">
    <location>
        <begin position="47"/>
        <end position="73"/>
    </location>
</feature>
<evidence type="ECO:0000313" key="3">
    <source>
        <dbReference type="EMBL" id="KAA8899768.1"/>
    </source>
</evidence>